<proteinExistence type="predicted"/>
<protein>
    <submittedName>
        <fullName evidence="1">Uncharacterized protein</fullName>
    </submittedName>
</protein>
<name>A0AA88LEJ9_ARTSF</name>
<gene>
    <name evidence="1" type="ORF">QYM36_008233</name>
</gene>
<keyword evidence="2" id="KW-1185">Reference proteome</keyword>
<sequence length="67" mass="7350">MLSKKAKISLISTTPVSERIIAIGLKDLTANLSVIQVYAPDSSRSDEDSEKFNIKLQSLTDPFPKKA</sequence>
<comment type="caution">
    <text evidence="1">The sequence shown here is derived from an EMBL/GenBank/DDBJ whole genome shotgun (WGS) entry which is preliminary data.</text>
</comment>
<dbReference type="EMBL" id="JAVRJZ010000001">
    <property type="protein sequence ID" value="KAK2727677.1"/>
    <property type="molecule type" value="Genomic_DNA"/>
</dbReference>
<dbReference type="Proteomes" id="UP001187531">
    <property type="component" value="Unassembled WGS sequence"/>
</dbReference>
<accession>A0AA88LEJ9</accession>
<reference evidence="1" key="1">
    <citation type="submission" date="2023-07" db="EMBL/GenBank/DDBJ databases">
        <title>Chromosome-level genome assembly of Artemia franciscana.</title>
        <authorList>
            <person name="Jo E."/>
        </authorList>
    </citation>
    <scope>NUCLEOTIDE SEQUENCE</scope>
    <source>
        <tissue evidence="1">Whole body</tissue>
    </source>
</reference>
<evidence type="ECO:0000313" key="2">
    <source>
        <dbReference type="Proteomes" id="UP001187531"/>
    </source>
</evidence>
<dbReference type="AlphaFoldDB" id="A0AA88LEJ9"/>
<organism evidence="1 2">
    <name type="scientific">Artemia franciscana</name>
    <name type="common">Brine shrimp</name>
    <name type="synonym">Artemia sanfranciscana</name>
    <dbReference type="NCBI Taxonomy" id="6661"/>
    <lineage>
        <taxon>Eukaryota</taxon>
        <taxon>Metazoa</taxon>
        <taxon>Ecdysozoa</taxon>
        <taxon>Arthropoda</taxon>
        <taxon>Crustacea</taxon>
        <taxon>Branchiopoda</taxon>
        <taxon>Anostraca</taxon>
        <taxon>Artemiidae</taxon>
        <taxon>Artemia</taxon>
    </lineage>
</organism>
<evidence type="ECO:0000313" key="1">
    <source>
        <dbReference type="EMBL" id="KAK2727677.1"/>
    </source>
</evidence>